<reference evidence="3 4" key="1">
    <citation type="submission" date="2024-06" db="EMBL/GenBank/DDBJ databases">
        <title>Genomics of switchgrass bacterial isolates.</title>
        <authorList>
            <person name="Shade A."/>
        </authorList>
    </citation>
    <scope>NUCLEOTIDE SEQUENCE [LARGE SCALE GENOMIC DNA]</scope>
    <source>
        <strain evidence="3 4">PvP084</strain>
    </source>
</reference>
<comment type="caution">
    <text evidence="3">The sequence shown here is derived from an EMBL/GenBank/DDBJ whole genome shotgun (WGS) entry which is preliminary data.</text>
</comment>
<dbReference type="PANTHER" id="PTHR43581:SF2">
    <property type="entry name" value="EXCINUCLEASE ATPASE SUBUNIT"/>
    <property type="match status" value="1"/>
</dbReference>
<feature type="transmembrane region" description="Helical" evidence="1">
    <location>
        <begin position="605"/>
        <end position="626"/>
    </location>
</feature>
<dbReference type="Pfam" id="PF13304">
    <property type="entry name" value="AAA_21"/>
    <property type="match status" value="1"/>
</dbReference>
<evidence type="ECO:0000313" key="4">
    <source>
        <dbReference type="Proteomes" id="UP001549119"/>
    </source>
</evidence>
<dbReference type="InterPro" id="IPR003593">
    <property type="entry name" value="AAA+_ATPase"/>
</dbReference>
<keyword evidence="1" id="KW-1133">Transmembrane helix</keyword>
<dbReference type="InterPro" id="IPR003959">
    <property type="entry name" value="ATPase_AAA_core"/>
</dbReference>
<evidence type="ECO:0000256" key="1">
    <source>
        <dbReference type="SAM" id="Phobius"/>
    </source>
</evidence>
<protein>
    <submittedName>
        <fullName evidence="3">ATPase</fullName>
    </submittedName>
</protein>
<dbReference type="InterPro" id="IPR051396">
    <property type="entry name" value="Bact_Antivir_Def_Nuclease"/>
</dbReference>
<dbReference type="RefSeq" id="WP_209650821.1">
    <property type="nucleotide sequence ID" value="NZ_JBEPNV010000001.1"/>
</dbReference>
<keyword evidence="4" id="KW-1185">Reference proteome</keyword>
<dbReference type="InterPro" id="IPR027417">
    <property type="entry name" value="P-loop_NTPase"/>
</dbReference>
<proteinExistence type="predicted"/>
<name>A0ABV2NIA3_9HYPH</name>
<keyword evidence="1" id="KW-0472">Membrane</keyword>
<evidence type="ECO:0000313" key="3">
    <source>
        <dbReference type="EMBL" id="MET3866249.1"/>
    </source>
</evidence>
<keyword evidence="1" id="KW-0812">Transmembrane</keyword>
<organism evidence="3 4">
    <name type="scientific">Methylobacterium radiotolerans</name>
    <dbReference type="NCBI Taxonomy" id="31998"/>
    <lineage>
        <taxon>Bacteria</taxon>
        <taxon>Pseudomonadati</taxon>
        <taxon>Pseudomonadota</taxon>
        <taxon>Alphaproteobacteria</taxon>
        <taxon>Hyphomicrobiales</taxon>
        <taxon>Methylobacteriaceae</taxon>
        <taxon>Methylobacterium</taxon>
    </lineage>
</organism>
<evidence type="ECO:0000259" key="2">
    <source>
        <dbReference type="SMART" id="SM00382"/>
    </source>
</evidence>
<dbReference type="EMBL" id="JBEPNW010000002">
    <property type="protein sequence ID" value="MET3866249.1"/>
    <property type="molecule type" value="Genomic_DNA"/>
</dbReference>
<feature type="domain" description="AAA+ ATPase" evidence="2">
    <location>
        <begin position="25"/>
        <end position="302"/>
    </location>
</feature>
<sequence>MSSGKAGVYIKELNFSGGAKLKLIDNSIVVLVGPNNSGKSLSLREINHVLRDGDGDTKSVSSITIERIGDDEALANAVAPFRSPKDGYYYLGDSEYSHTSSRDVATAWKSDGPKISDLAKLFVAHLTTATRLEDSNPVPTFDASKLRTGIHPIHSLYLDLDKEHEVSNLFRSFFGLDLVIHRSPGREIPLYVGVRPPLEGNETLNSRSYLDKVEDLQPLHLQGDGFRSFASIVLRVWTGVHSVILVDEPEAFLHPSQARAIGEIISAGTEYQKQIFIATHSNEVIQGLLSKFPDRVSVVRLDKSPEGRSAVYLPSEQVSELWKDPILRYSNILSGLFHDKVIVTEADGDCRFYEAIADAQGSPYGSIFFTYAGGKDRIAVIVRALRALHVPVRVVVDIDAFADDAALKGIINAFGEDWDAFRSDISSVRNVIQSRKSLLIGLGFKERVRSIVANVKDTEIVPKDIISKLSSSMKETSPWESIKEGGVAAIPSGEPTRQINQLIARLRDIGIFVVPVGQMERFYKEVGNHGPRWVMEVLKKDLQQDPDLEGARTFVSNLVTFETTPPVFKKVDPVAVKRLMLSRKDETKKNFKTFVRNLGNTWRTIFYITMGSYFGIQTVMLIYHGIIMKK</sequence>
<dbReference type="PANTHER" id="PTHR43581">
    <property type="entry name" value="ATP/GTP PHOSPHATASE"/>
    <property type="match status" value="1"/>
</dbReference>
<accession>A0ABV2NIA3</accession>
<dbReference type="SUPFAM" id="SSF52540">
    <property type="entry name" value="P-loop containing nucleoside triphosphate hydrolases"/>
    <property type="match status" value="1"/>
</dbReference>
<dbReference type="Proteomes" id="UP001549119">
    <property type="component" value="Unassembled WGS sequence"/>
</dbReference>
<dbReference type="SMART" id="SM00382">
    <property type="entry name" value="AAA"/>
    <property type="match status" value="1"/>
</dbReference>
<dbReference type="Gene3D" id="3.40.50.300">
    <property type="entry name" value="P-loop containing nucleotide triphosphate hydrolases"/>
    <property type="match status" value="1"/>
</dbReference>
<gene>
    <name evidence="3" type="ORF">ABIC20_003558</name>
</gene>